<evidence type="ECO:0000256" key="5">
    <source>
        <dbReference type="ARBA" id="ARBA00023239"/>
    </source>
</evidence>
<protein>
    <submittedName>
        <fullName evidence="8">Uncharacterized protein</fullName>
    </submittedName>
</protein>
<evidence type="ECO:0000259" key="6">
    <source>
        <dbReference type="Pfam" id="PF01761"/>
    </source>
</evidence>
<keyword evidence="5" id="KW-0456">Lyase</keyword>
<evidence type="ECO:0000256" key="4">
    <source>
        <dbReference type="ARBA" id="ARBA00023027"/>
    </source>
</evidence>
<dbReference type="RefSeq" id="XP_016643013.1">
    <property type="nucleotide sequence ID" value="XM_016787338.1"/>
</dbReference>
<keyword evidence="2" id="KW-0479">Metal-binding</keyword>
<evidence type="ECO:0000256" key="3">
    <source>
        <dbReference type="ARBA" id="ARBA00022741"/>
    </source>
</evidence>
<dbReference type="InterPro" id="IPR030960">
    <property type="entry name" value="DHQS/DOIS_N"/>
</dbReference>
<dbReference type="Pfam" id="PF01761">
    <property type="entry name" value="DHQ_synthase"/>
    <property type="match status" value="1"/>
</dbReference>
<dbReference type="GeneID" id="27723962"/>
<dbReference type="VEuPathDB" id="FungiDB:SAPIO_CDS4890"/>
<evidence type="ECO:0000256" key="2">
    <source>
        <dbReference type="ARBA" id="ARBA00022723"/>
    </source>
</evidence>
<feature type="domain" description="3-dehydroquinate synthase C-terminal" evidence="7">
    <location>
        <begin position="191"/>
        <end position="344"/>
    </location>
</feature>
<dbReference type="HOGENOM" id="CLU_001201_0_4_1"/>
<dbReference type="SUPFAM" id="SSF56796">
    <property type="entry name" value="Dehydroquinate synthase-like"/>
    <property type="match status" value="1"/>
</dbReference>
<dbReference type="GO" id="GO:0017000">
    <property type="term" value="P:antibiotic biosynthetic process"/>
    <property type="evidence" value="ECO:0007669"/>
    <property type="project" value="InterPro"/>
</dbReference>
<evidence type="ECO:0000259" key="7">
    <source>
        <dbReference type="Pfam" id="PF24621"/>
    </source>
</evidence>
<dbReference type="OrthoDB" id="197068at2759"/>
<dbReference type="PANTHER" id="PTHR43622">
    <property type="entry name" value="3-DEHYDROQUINATE SYNTHASE"/>
    <property type="match status" value="1"/>
</dbReference>
<accession>A0A084G7A2</accession>
<keyword evidence="3" id="KW-0547">Nucleotide-binding</keyword>
<dbReference type="Proteomes" id="UP000028545">
    <property type="component" value="Unassembled WGS sequence"/>
</dbReference>
<dbReference type="InterPro" id="IPR056179">
    <property type="entry name" value="DHQS_C"/>
</dbReference>
<comment type="caution">
    <text evidence="8">The sequence shown here is derived from an EMBL/GenBank/DDBJ whole genome shotgun (WGS) entry which is preliminary data.</text>
</comment>
<dbReference type="InterPro" id="IPR050071">
    <property type="entry name" value="Dehydroquinate_synthase"/>
</dbReference>
<feature type="domain" description="3-dehydroquinate synthase N-terminal" evidence="6">
    <location>
        <begin position="82"/>
        <end position="189"/>
    </location>
</feature>
<dbReference type="PANTHER" id="PTHR43622:SF3">
    <property type="entry name" value="2-EPI-5-EPI-VALIOLONE SYNTHASE"/>
    <property type="match status" value="1"/>
</dbReference>
<dbReference type="InterPro" id="IPR035872">
    <property type="entry name" value="EEVS-like"/>
</dbReference>
<evidence type="ECO:0000313" key="9">
    <source>
        <dbReference type="Proteomes" id="UP000028545"/>
    </source>
</evidence>
<dbReference type="AlphaFoldDB" id="A0A084G7A2"/>
<dbReference type="Gene3D" id="3.40.50.1970">
    <property type="match status" value="1"/>
</dbReference>
<reference evidence="8 9" key="1">
    <citation type="journal article" date="2014" name="Genome Announc.">
        <title>Draft genome sequence of the pathogenic fungus Scedosporium apiospermum.</title>
        <authorList>
            <person name="Vandeputte P."/>
            <person name="Ghamrawi S."/>
            <person name="Rechenmann M."/>
            <person name="Iltis A."/>
            <person name="Giraud S."/>
            <person name="Fleury M."/>
            <person name="Thornton C."/>
            <person name="Delhaes L."/>
            <person name="Meyer W."/>
            <person name="Papon N."/>
            <person name="Bouchara J.P."/>
        </authorList>
    </citation>
    <scope>NUCLEOTIDE SEQUENCE [LARGE SCALE GENOMIC DNA]</scope>
    <source>
        <strain evidence="8 9">IHEM 14462</strain>
    </source>
</reference>
<evidence type="ECO:0000313" key="8">
    <source>
        <dbReference type="EMBL" id="KEZ43214.1"/>
    </source>
</evidence>
<evidence type="ECO:0000256" key="1">
    <source>
        <dbReference type="ARBA" id="ARBA00001911"/>
    </source>
</evidence>
<dbReference type="GO" id="GO:0003856">
    <property type="term" value="F:3-dehydroquinate synthase activity"/>
    <property type="evidence" value="ECO:0007669"/>
    <property type="project" value="TreeGrafter"/>
</dbReference>
<dbReference type="OMA" id="TCAHKPT"/>
<dbReference type="Gene3D" id="1.20.1090.10">
    <property type="entry name" value="Dehydroquinate synthase-like - alpha domain"/>
    <property type="match status" value="1"/>
</dbReference>
<dbReference type="CDD" id="cd08199">
    <property type="entry name" value="EEVS"/>
    <property type="match status" value="1"/>
</dbReference>
<dbReference type="EMBL" id="JOWA01000095">
    <property type="protein sequence ID" value="KEZ43214.1"/>
    <property type="molecule type" value="Genomic_DNA"/>
</dbReference>
<dbReference type="GO" id="GO:0000166">
    <property type="term" value="F:nucleotide binding"/>
    <property type="evidence" value="ECO:0007669"/>
    <property type="project" value="UniProtKB-KW"/>
</dbReference>
<name>A0A084G7A2_PSEDA</name>
<dbReference type="Pfam" id="PF24621">
    <property type="entry name" value="DHQS_C"/>
    <property type="match status" value="1"/>
</dbReference>
<dbReference type="GO" id="GO:0046872">
    <property type="term" value="F:metal ion binding"/>
    <property type="evidence" value="ECO:0007669"/>
    <property type="project" value="UniProtKB-KW"/>
</dbReference>
<proteinExistence type="predicted"/>
<dbReference type="KEGG" id="sapo:SAPIO_CDS4890"/>
<keyword evidence="9" id="KW-1185">Reference proteome</keyword>
<comment type="cofactor">
    <cofactor evidence="1">
        <name>NAD(+)</name>
        <dbReference type="ChEBI" id="CHEBI:57540"/>
    </cofactor>
</comment>
<organism evidence="8 9">
    <name type="scientific">Pseudallescheria apiosperma</name>
    <name type="common">Scedosporium apiospermum</name>
    <dbReference type="NCBI Taxonomy" id="563466"/>
    <lineage>
        <taxon>Eukaryota</taxon>
        <taxon>Fungi</taxon>
        <taxon>Dikarya</taxon>
        <taxon>Ascomycota</taxon>
        <taxon>Pezizomycotina</taxon>
        <taxon>Sordariomycetes</taxon>
        <taxon>Hypocreomycetidae</taxon>
        <taxon>Microascales</taxon>
        <taxon>Microascaceae</taxon>
        <taxon>Scedosporium</taxon>
    </lineage>
</organism>
<gene>
    <name evidence="8" type="ORF">SAPIO_CDS4890</name>
</gene>
<sequence>MSVTRVDDSTYASHISVEIHHLYHFIPGVFRPDNGQLPGLYAQWKRCLAIVDYSVYDLYAVAIGEHFEAHGVTVTLKRAYVSEDRKSMETALEFCQWMTDFELVRREPVLVIGGGLLTDVAGFACSIYRRSTPYIRVPTTLIGLIDASVSNRVAVNWNGLKNRIGAFYEPLHTIFDPTFLGTLPEREIRNGLAEILKITSCTHLETFELLERYGKQLIASQFGQLSSEDCSADSASEVKQHINSKEMKEIADKVIRQAIRCVLDAEVGNSREKDLNRVMYFGHTWSPNLELAVKPPMLHGHAVSVDMCYSAALALHLGHLSEAAHDRLLRLLADLGLALNHPEFTLGLLREGTANTVATRGGKLRAPIPTATLGTYVILQEVDDKTLEEAWHIHQRVVAGYPRQGLGVETTVDLRRSSGLDGCEGGITDFLPSSRL</sequence>
<keyword evidence="4" id="KW-0520">NAD</keyword>